<accession>A0ABW4JBK9</accession>
<keyword evidence="6" id="KW-0812">Transmembrane</keyword>
<evidence type="ECO:0000256" key="5">
    <source>
        <dbReference type="ARBA" id="ARBA00022679"/>
    </source>
</evidence>
<dbReference type="Pfam" id="PF07730">
    <property type="entry name" value="HisKA_3"/>
    <property type="match status" value="1"/>
</dbReference>
<comment type="subcellular location">
    <subcellularLocation>
        <location evidence="2">Cell membrane</location>
        <topology evidence="2">Multi-pass membrane protein</topology>
    </subcellularLocation>
</comment>
<comment type="catalytic activity">
    <reaction evidence="1">
        <text>ATP + protein L-histidine = ADP + protein N-phospho-L-histidine.</text>
        <dbReference type="EC" id="2.7.13.3"/>
    </reaction>
</comment>
<dbReference type="InterPro" id="IPR029016">
    <property type="entry name" value="GAF-like_dom_sf"/>
</dbReference>
<dbReference type="SUPFAM" id="SSF55781">
    <property type="entry name" value="GAF domain-like"/>
    <property type="match status" value="1"/>
</dbReference>
<evidence type="ECO:0000256" key="2">
    <source>
        <dbReference type="ARBA" id="ARBA00004651"/>
    </source>
</evidence>
<keyword evidence="5" id="KW-0808">Transferase</keyword>
<evidence type="ECO:0000256" key="3">
    <source>
        <dbReference type="ARBA" id="ARBA00012438"/>
    </source>
</evidence>
<dbReference type="InterPro" id="IPR005467">
    <property type="entry name" value="His_kinase_dom"/>
</dbReference>
<sequence length="532" mass="58134">MEERGLSNEANRLMVFKEIAEALNEANDVSAAMEAILPKLGEALGLKTAWAFRYDACRKSFVEVGASKLPPALACCNEQPLRTGWCECQERFVHGNLNEAVNIVRCSRLRDAQGDTFDLRFHASIPLCSKDEPLGILNVAAPGRTVFTAEALSFLETVGQQVAVAVDRARILQSERARASSLHKLASVASAWTLHAAPKKLLQQAVEAFVEAFHYPACGIVTMLGTEGDNQDIEVISVAECSDSAQAHAYVYETAEIDKALSSVLLAEAKSVVSMPLPLTHFHVRMESPLAHAFDWVDEEVLQTFAWHLAAAYVNAQLYAQGMHDAHWRERRRIAADLHDAVSQRLFSAQLLLRTATTQMPGIEQSEAVTHTLARVTTLLAESQAEMRDLIRTLRPLAEGATLLQALRKRVRTLEMQTDVRILLDAPDELAHEPNAKLRAALLAIADEALHNAFKHAAATTIVVAVRLDGLRLSLQIQDDGIGFVQVRAQRGLGLRTMAERAESVGARMNLSCTPGVGTSVCVDALLMDGDT</sequence>
<gene>
    <name evidence="14" type="ORF">ACFSB2_03310</name>
</gene>
<evidence type="ECO:0000256" key="10">
    <source>
        <dbReference type="ARBA" id="ARBA00022989"/>
    </source>
</evidence>
<evidence type="ECO:0000313" key="14">
    <source>
        <dbReference type="EMBL" id="MFD1673736.1"/>
    </source>
</evidence>
<dbReference type="InterPro" id="IPR050482">
    <property type="entry name" value="Sensor_HK_TwoCompSys"/>
</dbReference>
<keyword evidence="15" id="KW-1185">Reference proteome</keyword>
<dbReference type="Gene3D" id="3.30.565.10">
    <property type="entry name" value="Histidine kinase-like ATPase, C-terminal domain"/>
    <property type="match status" value="1"/>
</dbReference>
<keyword evidence="11" id="KW-0902">Two-component regulatory system</keyword>
<evidence type="ECO:0000259" key="13">
    <source>
        <dbReference type="PROSITE" id="PS50109"/>
    </source>
</evidence>
<evidence type="ECO:0000313" key="15">
    <source>
        <dbReference type="Proteomes" id="UP001597079"/>
    </source>
</evidence>
<dbReference type="PANTHER" id="PTHR24421">
    <property type="entry name" value="NITRATE/NITRITE SENSOR PROTEIN NARX-RELATED"/>
    <property type="match status" value="1"/>
</dbReference>
<dbReference type="PROSITE" id="PS50109">
    <property type="entry name" value="HIS_KIN"/>
    <property type="match status" value="1"/>
</dbReference>
<dbReference type="Pfam" id="PF13185">
    <property type="entry name" value="GAF_2"/>
    <property type="match status" value="1"/>
</dbReference>
<keyword evidence="4" id="KW-1003">Cell membrane</keyword>
<evidence type="ECO:0000256" key="8">
    <source>
        <dbReference type="ARBA" id="ARBA00022777"/>
    </source>
</evidence>
<dbReference type="InterPro" id="IPR036890">
    <property type="entry name" value="HATPase_C_sf"/>
</dbReference>
<protein>
    <recommendedName>
        <fullName evidence="3">histidine kinase</fullName>
        <ecNumber evidence="3">2.7.13.3</ecNumber>
    </recommendedName>
</protein>
<name>A0ABW4JBK9_9BACL</name>
<dbReference type="PANTHER" id="PTHR24421:SF37">
    <property type="entry name" value="SENSOR HISTIDINE KINASE NARS"/>
    <property type="match status" value="1"/>
</dbReference>
<keyword evidence="8 14" id="KW-0418">Kinase</keyword>
<evidence type="ECO:0000256" key="7">
    <source>
        <dbReference type="ARBA" id="ARBA00022741"/>
    </source>
</evidence>
<dbReference type="Pfam" id="PF02518">
    <property type="entry name" value="HATPase_c"/>
    <property type="match status" value="1"/>
</dbReference>
<dbReference type="CDD" id="cd16917">
    <property type="entry name" value="HATPase_UhpB-NarQ-NarX-like"/>
    <property type="match status" value="1"/>
</dbReference>
<dbReference type="Proteomes" id="UP001597079">
    <property type="component" value="Unassembled WGS sequence"/>
</dbReference>
<dbReference type="InterPro" id="IPR003018">
    <property type="entry name" value="GAF"/>
</dbReference>
<dbReference type="Gene3D" id="1.20.5.1930">
    <property type="match status" value="1"/>
</dbReference>
<dbReference type="RefSeq" id="WP_377941236.1">
    <property type="nucleotide sequence ID" value="NZ_JBHUCX010000013.1"/>
</dbReference>
<evidence type="ECO:0000256" key="6">
    <source>
        <dbReference type="ARBA" id="ARBA00022692"/>
    </source>
</evidence>
<keyword evidence="12" id="KW-0472">Membrane</keyword>
<evidence type="ECO:0000256" key="4">
    <source>
        <dbReference type="ARBA" id="ARBA00022475"/>
    </source>
</evidence>
<evidence type="ECO:0000256" key="9">
    <source>
        <dbReference type="ARBA" id="ARBA00022840"/>
    </source>
</evidence>
<dbReference type="InterPro" id="IPR011712">
    <property type="entry name" value="Sig_transdc_His_kin_sub3_dim/P"/>
</dbReference>
<evidence type="ECO:0000256" key="11">
    <source>
        <dbReference type="ARBA" id="ARBA00023012"/>
    </source>
</evidence>
<evidence type="ECO:0000256" key="1">
    <source>
        <dbReference type="ARBA" id="ARBA00000085"/>
    </source>
</evidence>
<dbReference type="InterPro" id="IPR003594">
    <property type="entry name" value="HATPase_dom"/>
</dbReference>
<reference evidence="15" key="1">
    <citation type="journal article" date="2019" name="Int. J. Syst. Evol. Microbiol.">
        <title>The Global Catalogue of Microorganisms (GCM) 10K type strain sequencing project: providing services to taxonomists for standard genome sequencing and annotation.</title>
        <authorList>
            <consortium name="The Broad Institute Genomics Platform"/>
            <consortium name="The Broad Institute Genome Sequencing Center for Infectious Disease"/>
            <person name="Wu L."/>
            <person name="Ma J."/>
        </authorList>
    </citation>
    <scope>NUCLEOTIDE SEQUENCE [LARGE SCALE GENOMIC DNA]</scope>
    <source>
        <strain evidence="15">CGMCC 1.12286</strain>
    </source>
</reference>
<dbReference type="EMBL" id="JBHUCX010000013">
    <property type="protein sequence ID" value="MFD1673736.1"/>
    <property type="molecule type" value="Genomic_DNA"/>
</dbReference>
<comment type="caution">
    <text evidence="14">The sequence shown here is derived from an EMBL/GenBank/DDBJ whole genome shotgun (WGS) entry which is preliminary data.</text>
</comment>
<dbReference type="SMART" id="SM00387">
    <property type="entry name" value="HATPase_c"/>
    <property type="match status" value="1"/>
</dbReference>
<dbReference type="EC" id="2.7.13.3" evidence="3"/>
<feature type="domain" description="Histidine kinase" evidence="13">
    <location>
        <begin position="333"/>
        <end position="529"/>
    </location>
</feature>
<proteinExistence type="predicted"/>
<dbReference type="GO" id="GO:0016301">
    <property type="term" value="F:kinase activity"/>
    <property type="evidence" value="ECO:0007669"/>
    <property type="project" value="UniProtKB-KW"/>
</dbReference>
<keyword evidence="10" id="KW-1133">Transmembrane helix</keyword>
<organism evidence="14 15">
    <name type="scientific">Alicyclobacillus fodiniaquatilis</name>
    <dbReference type="NCBI Taxonomy" id="1661150"/>
    <lineage>
        <taxon>Bacteria</taxon>
        <taxon>Bacillati</taxon>
        <taxon>Bacillota</taxon>
        <taxon>Bacilli</taxon>
        <taxon>Bacillales</taxon>
        <taxon>Alicyclobacillaceae</taxon>
        <taxon>Alicyclobacillus</taxon>
    </lineage>
</organism>
<dbReference type="Gene3D" id="3.30.450.40">
    <property type="match status" value="1"/>
</dbReference>
<evidence type="ECO:0000256" key="12">
    <source>
        <dbReference type="ARBA" id="ARBA00023136"/>
    </source>
</evidence>
<keyword evidence="9" id="KW-0067">ATP-binding</keyword>
<dbReference type="SUPFAM" id="SSF55874">
    <property type="entry name" value="ATPase domain of HSP90 chaperone/DNA topoisomerase II/histidine kinase"/>
    <property type="match status" value="1"/>
</dbReference>
<keyword evidence="7" id="KW-0547">Nucleotide-binding</keyword>
<dbReference type="SMART" id="SM00065">
    <property type="entry name" value="GAF"/>
    <property type="match status" value="1"/>
</dbReference>